<reference evidence="5 6" key="1">
    <citation type="journal article" date="2011" name="Stand. Genomic Sci.">
        <title>Complete genome sequence of the filamentous gliding predatory bacterium Herpetosiphon aurantiacus type strain (114-95(T)).</title>
        <authorList>
            <person name="Kiss H."/>
            <person name="Nett M."/>
            <person name="Domin N."/>
            <person name="Martin K."/>
            <person name="Maresca J.A."/>
            <person name="Copeland A."/>
            <person name="Lapidus A."/>
            <person name="Lucas S."/>
            <person name="Berry K.W."/>
            <person name="Glavina Del Rio T."/>
            <person name="Dalin E."/>
            <person name="Tice H."/>
            <person name="Pitluck S."/>
            <person name="Richardson P."/>
            <person name="Bruce D."/>
            <person name="Goodwin L."/>
            <person name="Han C."/>
            <person name="Detter J.C."/>
            <person name="Schmutz J."/>
            <person name="Brettin T."/>
            <person name="Land M."/>
            <person name="Hauser L."/>
            <person name="Kyrpides N.C."/>
            <person name="Ivanova N."/>
            <person name="Goker M."/>
            <person name="Woyke T."/>
            <person name="Klenk H.P."/>
            <person name="Bryant D.A."/>
        </authorList>
    </citation>
    <scope>NUCLEOTIDE SEQUENCE [LARGE SCALE GENOMIC DNA]</scope>
    <source>
        <strain evidence="6">ATCC 23779 / DSM 785 / 114-95</strain>
    </source>
</reference>
<dbReference type="STRING" id="316274.Haur_3076"/>
<evidence type="ECO:0000259" key="3">
    <source>
        <dbReference type="Pfam" id="PF01464"/>
    </source>
</evidence>
<dbReference type="InParanoid" id="A9B4Z1"/>
<dbReference type="PANTHER" id="PTHR37423">
    <property type="entry name" value="SOLUBLE LYTIC MUREIN TRANSGLYCOSYLASE-RELATED"/>
    <property type="match status" value="1"/>
</dbReference>
<evidence type="ECO:0000256" key="2">
    <source>
        <dbReference type="PROSITE-ProRule" id="PRU00339"/>
    </source>
</evidence>
<dbReference type="HOGENOM" id="CLU_013746_1_0_0"/>
<feature type="domain" description="Transglycosylase SLT" evidence="3">
    <location>
        <begin position="634"/>
        <end position="737"/>
    </location>
</feature>
<protein>
    <submittedName>
        <fullName evidence="5">Lytic transglycosylase catalytic</fullName>
    </submittedName>
</protein>
<dbReference type="Pfam" id="PF13525">
    <property type="entry name" value="YfiO"/>
    <property type="match status" value="1"/>
</dbReference>
<keyword evidence="2" id="KW-0802">TPR repeat</keyword>
<dbReference type="Pfam" id="PF01464">
    <property type="entry name" value="SLT"/>
    <property type="match status" value="1"/>
</dbReference>
<dbReference type="SUPFAM" id="SSF48435">
    <property type="entry name" value="Bacterial muramidases"/>
    <property type="match status" value="1"/>
</dbReference>
<evidence type="ECO:0000259" key="4">
    <source>
        <dbReference type="Pfam" id="PF13525"/>
    </source>
</evidence>
<feature type="domain" description="Outer membrane lipoprotein BamD-like" evidence="4">
    <location>
        <begin position="44"/>
        <end position="197"/>
    </location>
</feature>
<dbReference type="CAZy" id="GH23">
    <property type="family name" value="Glycoside Hydrolase Family 23"/>
</dbReference>
<dbReference type="Proteomes" id="UP000000787">
    <property type="component" value="Chromosome"/>
</dbReference>
<dbReference type="PANTHER" id="PTHR37423:SF5">
    <property type="entry name" value="SOLUBLE LYTIC MUREIN TRANSGLYCOSYLASE"/>
    <property type="match status" value="1"/>
</dbReference>
<dbReference type="SMART" id="SM00028">
    <property type="entry name" value="TPR"/>
    <property type="match status" value="4"/>
</dbReference>
<dbReference type="eggNOG" id="COG0741">
    <property type="taxonomic scope" value="Bacteria"/>
</dbReference>
<name>A9B4Z1_HERA2</name>
<dbReference type="BioCyc" id="HAUR316274:GHYA-3108-MONOMER"/>
<dbReference type="Gene3D" id="1.10.530.10">
    <property type="match status" value="1"/>
</dbReference>
<dbReference type="GO" id="GO:0042597">
    <property type="term" value="C:periplasmic space"/>
    <property type="evidence" value="ECO:0007669"/>
    <property type="project" value="InterPro"/>
</dbReference>
<sequence>MAAMKRDEILMLKKIPHVALIVLLLASCSRDVVGQPTATPLPSPAQLLQQAEQHQQADQVDLALSDYQQVLLQYPDAPEARVAKFGVAYSAFLRQDWAAAWSQLTSFINEQTHDQWHLRALFLLGRVAEIQGDHAIAIEAYQQYEDLKGLLSGYAAQRRAAQLQATNQTEQAIAAYAASGRYDMAGPQRVASLNKALEFYDQTGQAEQALTQLEVILSFARTPSFRSTTLLDAARRAQRLGKTEQARIWLREIINQHPTLSEAPIAIDELAALGESTPVLAAAGIAYNHGQYLDAISLFDQVLANGLSGEEAAEIERKRALALRQLDDYAGAQAAFNSIAERFAELPIGRQARLDAIQTQGQAGDREGSRLAYLDFAERYADDPLAPEALRRVVEITSWSGDPAATANAQIMLGQRYPWSHEGQQALHAAGRYAWDTGQVEQAAAVWQLLGDSNIGPPRAEGYYWLGRLEISRGNREKGEQLLRSAQSADPNSYYAARVADALNINDGDQLPIGSPISPEAEQAGWQWIASWSTAPTSATLDTEPYSLRAEELSWTDLHSEAQAEWIAARDAALNNPFSIYRVALAALRSDMPYATVTTAQKLVQLAPIEAGEPSVAIRQLLYPTPYPSAVVTKSQEFGLDPRVLYAVMRQESIFNPNATSWVGARGLAQVMPSTGEGIAQNLGIEGFSVDDLYNPVTSIRFGAYYIDAQIEYMSGSLPGAFAAYNGGPGNAERWADGRVVADPDRFIEIIDYAETRHYVEVVYANYGAYRRLYQQP</sequence>
<dbReference type="PROSITE" id="PS50005">
    <property type="entry name" value="TPR"/>
    <property type="match status" value="1"/>
</dbReference>
<dbReference type="eggNOG" id="COG1729">
    <property type="taxonomic scope" value="Bacteria"/>
</dbReference>
<dbReference type="EMBL" id="CP000875">
    <property type="protein sequence ID" value="ABX05714.1"/>
    <property type="molecule type" value="Genomic_DNA"/>
</dbReference>
<organism evidence="5 6">
    <name type="scientific">Herpetosiphon aurantiacus (strain ATCC 23779 / DSM 785 / 114-95)</name>
    <dbReference type="NCBI Taxonomy" id="316274"/>
    <lineage>
        <taxon>Bacteria</taxon>
        <taxon>Bacillati</taxon>
        <taxon>Chloroflexota</taxon>
        <taxon>Chloroflexia</taxon>
        <taxon>Herpetosiphonales</taxon>
        <taxon>Herpetosiphonaceae</taxon>
        <taxon>Herpetosiphon</taxon>
    </lineage>
</organism>
<dbReference type="eggNOG" id="COG4105">
    <property type="taxonomic scope" value="Bacteria"/>
</dbReference>
<dbReference type="AlphaFoldDB" id="A9B4Z1"/>
<gene>
    <name evidence="5" type="ordered locus">Haur_3076</name>
</gene>
<dbReference type="InterPro" id="IPR011990">
    <property type="entry name" value="TPR-like_helical_dom_sf"/>
</dbReference>
<keyword evidence="6" id="KW-1185">Reference proteome</keyword>
<dbReference type="Gene3D" id="1.25.40.10">
    <property type="entry name" value="Tetratricopeptide repeat domain"/>
    <property type="match status" value="4"/>
</dbReference>
<dbReference type="InterPro" id="IPR019734">
    <property type="entry name" value="TPR_rpt"/>
</dbReference>
<dbReference type="KEGG" id="hau:Haur_3076"/>
<dbReference type="PROSITE" id="PS51257">
    <property type="entry name" value="PROKAR_LIPOPROTEIN"/>
    <property type="match status" value="1"/>
</dbReference>
<accession>A9B4Z1</accession>
<dbReference type="InterPro" id="IPR008258">
    <property type="entry name" value="Transglycosylase_SLT_dom_1"/>
</dbReference>
<keyword evidence="1" id="KW-0732">Signal</keyword>
<dbReference type="GO" id="GO:0004553">
    <property type="term" value="F:hydrolase activity, hydrolyzing O-glycosyl compounds"/>
    <property type="evidence" value="ECO:0007669"/>
    <property type="project" value="InterPro"/>
</dbReference>
<dbReference type="InterPro" id="IPR008939">
    <property type="entry name" value="Lytic_TGlycosylase_superhlx_U"/>
</dbReference>
<dbReference type="Pfam" id="PF13432">
    <property type="entry name" value="TPR_16"/>
    <property type="match status" value="2"/>
</dbReference>
<proteinExistence type="predicted"/>
<dbReference type="SUPFAM" id="SSF53955">
    <property type="entry name" value="Lysozyme-like"/>
    <property type="match status" value="1"/>
</dbReference>
<evidence type="ECO:0000313" key="6">
    <source>
        <dbReference type="Proteomes" id="UP000000787"/>
    </source>
</evidence>
<feature type="repeat" description="TPR" evidence="2">
    <location>
        <begin position="460"/>
        <end position="493"/>
    </location>
</feature>
<dbReference type="SUPFAM" id="SSF48452">
    <property type="entry name" value="TPR-like"/>
    <property type="match status" value="2"/>
</dbReference>
<dbReference type="CDD" id="cd13401">
    <property type="entry name" value="Slt70-like"/>
    <property type="match status" value="1"/>
</dbReference>
<evidence type="ECO:0000256" key="1">
    <source>
        <dbReference type="ARBA" id="ARBA00022729"/>
    </source>
</evidence>
<dbReference type="InterPro" id="IPR039565">
    <property type="entry name" value="BamD-like"/>
</dbReference>
<evidence type="ECO:0000313" key="5">
    <source>
        <dbReference type="EMBL" id="ABX05714.1"/>
    </source>
</evidence>
<dbReference type="InterPro" id="IPR023346">
    <property type="entry name" value="Lysozyme-like_dom_sf"/>
</dbReference>